<evidence type="ECO:0000256" key="6">
    <source>
        <dbReference type="ARBA" id="ARBA00023136"/>
    </source>
</evidence>
<evidence type="ECO:0000256" key="5">
    <source>
        <dbReference type="ARBA" id="ARBA00022989"/>
    </source>
</evidence>
<dbReference type="RefSeq" id="WP_156341692.1">
    <property type="nucleotide sequence ID" value="NZ_CACRSY010000004.1"/>
</dbReference>
<comment type="subcellular location">
    <subcellularLocation>
        <location evidence="1">Cell membrane</location>
        <topology evidence="1">Multi-pass membrane protein</topology>
    </subcellularLocation>
</comment>
<keyword evidence="5 7" id="KW-1133">Transmembrane helix</keyword>
<dbReference type="GO" id="GO:0005886">
    <property type="term" value="C:plasma membrane"/>
    <property type="evidence" value="ECO:0007669"/>
    <property type="project" value="UniProtKB-SubCell"/>
</dbReference>
<keyword evidence="4 7" id="KW-0812">Transmembrane</keyword>
<dbReference type="InterPro" id="IPR032816">
    <property type="entry name" value="VTT_dom"/>
</dbReference>
<dbReference type="InterPro" id="IPR051311">
    <property type="entry name" value="DedA_domain"/>
</dbReference>
<proteinExistence type="inferred from homology"/>
<gene>
    <name evidence="9" type="ORF">BHLFYP23_01255</name>
</gene>
<dbReference type="AlphaFoldDB" id="A0A6N2QW43"/>
<accession>A0A6N2QW43</accession>
<evidence type="ECO:0000313" key="9">
    <source>
        <dbReference type="EMBL" id="VYS72220.1"/>
    </source>
</evidence>
<feature type="transmembrane region" description="Helical" evidence="7">
    <location>
        <begin position="12"/>
        <end position="30"/>
    </location>
</feature>
<evidence type="ECO:0000256" key="7">
    <source>
        <dbReference type="SAM" id="Phobius"/>
    </source>
</evidence>
<reference evidence="9" key="1">
    <citation type="submission" date="2019-11" db="EMBL/GenBank/DDBJ databases">
        <authorList>
            <person name="Feng L."/>
        </authorList>
    </citation>
    <scope>NUCLEOTIDE SEQUENCE</scope>
    <source>
        <strain evidence="9">BhanseniiLFYP23</strain>
    </source>
</reference>
<feature type="transmembrane region" description="Helical" evidence="7">
    <location>
        <begin position="179"/>
        <end position="197"/>
    </location>
</feature>
<feature type="domain" description="VTT" evidence="8">
    <location>
        <begin position="30"/>
        <end position="161"/>
    </location>
</feature>
<evidence type="ECO:0000256" key="3">
    <source>
        <dbReference type="ARBA" id="ARBA00022475"/>
    </source>
</evidence>
<keyword evidence="3" id="KW-1003">Cell membrane</keyword>
<evidence type="ECO:0000256" key="1">
    <source>
        <dbReference type="ARBA" id="ARBA00004651"/>
    </source>
</evidence>
<sequence>MNDLLVEILNTYGYLGIAFLIMIENIFPPIPSEVILTFSGFMTTFTQMNLPGVVVSATVGSLAGAIFLYELGSVLSMEKIQSLVNGPVGKALHLDIHDIEKAISWFDSKGNYTVFLCRFIPIVRSLISIPAGIAQMRLEPFFLMTTLGSLLWNFILIFLGAAAGSSWQKAVQYFHNYSQAAKIVLVLFSLVGLLLFLRRQFKKKTSV</sequence>
<protein>
    <recommendedName>
        <fullName evidence="8">VTT domain-containing protein</fullName>
    </recommendedName>
</protein>
<feature type="transmembrane region" description="Helical" evidence="7">
    <location>
        <begin position="141"/>
        <end position="167"/>
    </location>
</feature>
<dbReference type="EMBL" id="CACRSY010000004">
    <property type="protein sequence ID" value="VYS72220.1"/>
    <property type="molecule type" value="Genomic_DNA"/>
</dbReference>
<evidence type="ECO:0000259" key="8">
    <source>
        <dbReference type="Pfam" id="PF09335"/>
    </source>
</evidence>
<organism evidence="9">
    <name type="scientific">Blautia hansenii</name>
    <name type="common">Ruminococcus hansenii</name>
    <dbReference type="NCBI Taxonomy" id="1322"/>
    <lineage>
        <taxon>Bacteria</taxon>
        <taxon>Bacillati</taxon>
        <taxon>Bacillota</taxon>
        <taxon>Clostridia</taxon>
        <taxon>Lachnospirales</taxon>
        <taxon>Lachnospiraceae</taxon>
        <taxon>Blautia</taxon>
    </lineage>
</organism>
<dbReference type="PANTHER" id="PTHR42709:SF6">
    <property type="entry name" value="UNDECAPRENYL PHOSPHATE TRANSPORTER A"/>
    <property type="match status" value="1"/>
</dbReference>
<name>A0A6N2QW43_BLAHA</name>
<evidence type="ECO:0000256" key="2">
    <source>
        <dbReference type="ARBA" id="ARBA00010792"/>
    </source>
</evidence>
<comment type="similarity">
    <text evidence="2">Belongs to the DedA family.</text>
</comment>
<keyword evidence="6 7" id="KW-0472">Membrane</keyword>
<evidence type="ECO:0000256" key="4">
    <source>
        <dbReference type="ARBA" id="ARBA00022692"/>
    </source>
</evidence>
<dbReference type="PANTHER" id="PTHR42709">
    <property type="entry name" value="ALKALINE PHOSPHATASE LIKE PROTEIN"/>
    <property type="match status" value="1"/>
</dbReference>
<feature type="transmembrane region" description="Helical" evidence="7">
    <location>
        <begin position="50"/>
        <end position="69"/>
    </location>
</feature>
<dbReference type="Pfam" id="PF09335">
    <property type="entry name" value="VTT_dom"/>
    <property type="match status" value="1"/>
</dbReference>